<dbReference type="HOGENOM" id="CLU_019414_0_2_1"/>
<dbReference type="STRING" id="413071.G9N0R4"/>
<protein>
    <recommendedName>
        <fullName evidence="5">Epoxide hydrolase N-terminal domain-containing protein</fullName>
    </recommendedName>
</protein>
<dbReference type="PANTHER" id="PTHR21661">
    <property type="entry name" value="EPOXIDE HYDROLASE 1-RELATED"/>
    <property type="match status" value="1"/>
</dbReference>
<dbReference type="PANTHER" id="PTHR21661:SF35">
    <property type="entry name" value="EPOXIDE HYDROLASE"/>
    <property type="match status" value="1"/>
</dbReference>
<dbReference type="OrthoDB" id="6431331at2759"/>
<dbReference type="GO" id="GO:0004301">
    <property type="term" value="F:epoxide hydrolase activity"/>
    <property type="evidence" value="ECO:0007669"/>
    <property type="project" value="TreeGrafter"/>
</dbReference>
<dbReference type="InterPro" id="IPR010497">
    <property type="entry name" value="Epoxide_hydro_N"/>
</dbReference>
<name>G9N0R4_HYPVG</name>
<dbReference type="InterPro" id="IPR029058">
    <property type="entry name" value="AB_hydrolase_fold"/>
</dbReference>
<dbReference type="eggNOG" id="KOG2565">
    <property type="taxonomic scope" value="Eukaryota"/>
</dbReference>
<evidence type="ECO:0000259" key="5">
    <source>
        <dbReference type="Pfam" id="PF06441"/>
    </source>
</evidence>
<dbReference type="SUPFAM" id="SSF53474">
    <property type="entry name" value="alpha/beta-Hydrolases"/>
    <property type="match status" value="1"/>
</dbReference>
<feature type="active site" description="Proton acceptor" evidence="4">
    <location>
        <position position="387"/>
    </location>
</feature>
<keyword evidence="7" id="KW-1185">Reference proteome</keyword>
<evidence type="ECO:0000256" key="1">
    <source>
        <dbReference type="ARBA" id="ARBA00010088"/>
    </source>
</evidence>
<feature type="active site" description="Nucleophile" evidence="4">
    <location>
        <position position="202"/>
    </location>
</feature>
<evidence type="ECO:0000313" key="6">
    <source>
        <dbReference type="EMBL" id="EHK19946.1"/>
    </source>
</evidence>
<reference evidence="6 7" key="1">
    <citation type="journal article" date="2011" name="Genome Biol.">
        <title>Comparative genome sequence analysis underscores mycoparasitism as the ancestral life style of Trichoderma.</title>
        <authorList>
            <person name="Kubicek C.P."/>
            <person name="Herrera-Estrella A."/>
            <person name="Seidl-Seiboth V."/>
            <person name="Martinez D.A."/>
            <person name="Druzhinina I.S."/>
            <person name="Thon M."/>
            <person name="Zeilinger S."/>
            <person name="Casas-Flores S."/>
            <person name="Horwitz B.A."/>
            <person name="Mukherjee P.K."/>
            <person name="Mukherjee M."/>
            <person name="Kredics L."/>
            <person name="Alcaraz L.D."/>
            <person name="Aerts A."/>
            <person name="Antal Z."/>
            <person name="Atanasova L."/>
            <person name="Cervantes-Badillo M.G."/>
            <person name="Challacombe J."/>
            <person name="Chertkov O."/>
            <person name="McCluskey K."/>
            <person name="Coulpier F."/>
            <person name="Deshpande N."/>
            <person name="von Doehren H."/>
            <person name="Ebbole D.J."/>
            <person name="Esquivel-Naranjo E.U."/>
            <person name="Fekete E."/>
            <person name="Flipphi M."/>
            <person name="Glaser F."/>
            <person name="Gomez-Rodriguez E.Y."/>
            <person name="Gruber S."/>
            <person name="Han C."/>
            <person name="Henrissat B."/>
            <person name="Hermosa R."/>
            <person name="Hernandez-Onate M."/>
            <person name="Karaffa L."/>
            <person name="Kosti I."/>
            <person name="Le Crom S."/>
            <person name="Lindquist E."/>
            <person name="Lucas S."/>
            <person name="Luebeck M."/>
            <person name="Luebeck P.S."/>
            <person name="Margeot A."/>
            <person name="Metz B."/>
            <person name="Misra M."/>
            <person name="Nevalainen H."/>
            <person name="Omann M."/>
            <person name="Packer N."/>
            <person name="Perrone G."/>
            <person name="Uresti-Rivera E.E."/>
            <person name="Salamov A."/>
            <person name="Schmoll M."/>
            <person name="Seiboth B."/>
            <person name="Shapiro H."/>
            <person name="Sukno S."/>
            <person name="Tamayo-Ramos J.A."/>
            <person name="Tisch D."/>
            <person name="Wiest A."/>
            <person name="Wilkinson H.H."/>
            <person name="Zhang M."/>
            <person name="Coutinho P.M."/>
            <person name="Kenerley C.M."/>
            <person name="Monte E."/>
            <person name="Baker S.E."/>
            <person name="Grigoriev I.V."/>
        </authorList>
    </citation>
    <scope>NUCLEOTIDE SEQUENCE [LARGE SCALE GENOMIC DNA]</scope>
    <source>
        <strain evidence="7">Gv29-8 / FGSC 10586</strain>
    </source>
</reference>
<dbReference type="Pfam" id="PF06441">
    <property type="entry name" value="EHN"/>
    <property type="match status" value="1"/>
</dbReference>
<dbReference type="AlphaFoldDB" id="G9N0R4"/>
<dbReference type="OMA" id="ANSYPES"/>
<keyword evidence="2" id="KW-0058">Aromatic hydrocarbons catabolism</keyword>
<dbReference type="VEuPathDB" id="FungiDB:TRIVIDRAFT_46819"/>
<dbReference type="RefSeq" id="XP_013954139.1">
    <property type="nucleotide sequence ID" value="XM_014098664.1"/>
</dbReference>
<dbReference type="InterPro" id="IPR016292">
    <property type="entry name" value="Epoxide_hydrolase"/>
</dbReference>
<evidence type="ECO:0000313" key="7">
    <source>
        <dbReference type="Proteomes" id="UP000007115"/>
    </source>
</evidence>
<feature type="active site" description="Proton donor" evidence="4">
    <location>
        <position position="327"/>
    </location>
</feature>
<feature type="domain" description="Epoxide hydrolase N-terminal" evidence="5">
    <location>
        <begin position="23"/>
        <end position="136"/>
    </location>
</feature>
<accession>G9N0R4</accession>
<evidence type="ECO:0000256" key="4">
    <source>
        <dbReference type="PIRSR" id="PIRSR001112-1"/>
    </source>
</evidence>
<dbReference type="GeneID" id="25794572"/>
<sequence>MVLPTSLAASIANINAAYGVSPAPFSLKVSPRFELETRQKLAMTRFTDDIGLPLAADGPTTHNQTTVRDYWLYGYKWKKAQEKINSFFTQYTTTVQTRDSNYTDPIPLHFVHHRSPRRDAIPLLFIHGYPGSFLEVGPIINSLTHPPNSSVPAFHVVAPSIPGYGFSPAPVKPGFGPREAGRAFNALMHQLNYTQYVIQGGDLGGIILRYQANSYPESVVSVLDNFWTQEPTADDWARFNQKQTTAEETAYLNGVKGFQTYASGYVAIQSTRPLQLAIALTDSPIGFAMWIYDFMAAHGVHPWSLEEIVTWSMMYLIQGPYNGLRFYKEFQIEGAIDGPGFGTFPYVPVPVGVTQRTQDLGWSLPLDWAKRGGNVTALYRHELVGGHFPAYQTPDSLAEDIWDFFGNHSISGTGIFKGKVF</sequence>
<dbReference type="EMBL" id="ABDF02000082">
    <property type="protein sequence ID" value="EHK19946.1"/>
    <property type="molecule type" value="Genomic_DNA"/>
</dbReference>
<evidence type="ECO:0000256" key="2">
    <source>
        <dbReference type="ARBA" id="ARBA00022797"/>
    </source>
</evidence>
<dbReference type="GO" id="GO:0097176">
    <property type="term" value="P:epoxide metabolic process"/>
    <property type="evidence" value="ECO:0007669"/>
    <property type="project" value="TreeGrafter"/>
</dbReference>
<dbReference type="Gene3D" id="3.40.50.1820">
    <property type="entry name" value="alpha/beta hydrolase"/>
    <property type="match status" value="1"/>
</dbReference>
<organism evidence="6 7">
    <name type="scientific">Hypocrea virens (strain Gv29-8 / FGSC 10586)</name>
    <name type="common">Gliocladium virens</name>
    <name type="synonym">Trichoderma virens</name>
    <dbReference type="NCBI Taxonomy" id="413071"/>
    <lineage>
        <taxon>Eukaryota</taxon>
        <taxon>Fungi</taxon>
        <taxon>Dikarya</taxon>
        <taxon>Ascomycota</taxon>
        <taxon>Pezizomycotina</taxon>
        <taxon>Sordariomycetes</taxon>
        <taxon>Hypocreomycetidae</taxon>
        <taxon>Hypocreales</taxon>
        <taxon>Hypocreaceae</taxon>
        <taxon>Trichoderma</taxon>
    </lineage>
</organism>
<dbReference type="PIRSF" id="PIRSF001112">
    <property type="entry name" value="Epoxide_hydrolase"/>
    <property type="match status" value="1"/>
</dbReference>
<comment type="caution">
    <text evidence="6">The sequence shown here is derived from an EMBL/GenBank/DDBJ whole genome shotgun (WGS) entry which is preliminary data.</text>
</comment>
<keyword evidence="3" id="KW-0378">Hydrolase</keyword>
<gene>
    <name evidence="6" type="ORF">TRIVIDRAFT_46819</name>
</gene>
<dbReference type="Proteomes" id="UP000007115">
    <property type="component" value="Unassembled WGS sequence"/>
</dbReference>
<dbReference type="PRINTS" id="PR00412">
    <property type="entry name" value="EPOXHYDRLASE"/>
</dbReference>
<dbReference type="InterPro" id="IPR000639">
    <property type="entry name" value="Epox_hydrolase-like"/>
</dbReference>
<dbReference type="InParanoid" id="G9N0R4"/>
<comment type="similarity">
    <text evidence="1">Belongs to the peptidase S33 family.</text>
</comment>
<proteinExistence type="inferred from homology"/>
<evidence type="ECO:0000256" key="3">
    <source>
        <dbReference type="ARBA" id="ARBA00022801"/>
    </source>
</evidence>